<accession>A0A396IKX9</accession>
<comment type="caution">
    <text evidence="1">The sequence shown here is derived from an EMBL/GenBank/DDBJ whole genome shotgun (WGS) entry which is preliminary data.</text>
</comment>
<sequence length="57" mass="7054">MKLFGFVFGKMKVYWNNPFRKNEILAYMVRSFINSELVPRCPLMRKMICEPIWFYIR</sequence>
<name>A0A396IKX9_MEDTR</name>
<evidence type="ECO:0000313" key="1">
    <source>
        <dbReference type="EMBL" id="RHN66192.1"/>
    </source>
</evidence>
<dbReference type="Proteomes" id="UP000265566">
    <property type="component" value="Chromosome 3"/>
</dbReference>
<organism evidence="1 2">
    <name type="scientific">Medicago truncatula</name>
    <name type="common">Barrel medic</name>
    <name type="synonym">Medicago tribuloides</name>
    <dbReference type="NCBI Taxonomy" id="3880"/>
    <lineage>
        <taxon>Eukaryota</taxon>
        <taxon>Viridiplantae</taxon>
        <taxon>Streptophyta</taxon>
        <taxon>Embryophyta</taxon>
        <taxon>Tracheophyta</taxon>
        <taxon>Spermatophyta</taxon>
        <taxon>Magnoliopsida</taxon>
        <taxon>eudicotyledons</taxon>
        <taxon>Gunneridae</taxon>
        <taxon>Pentapetalae</taxon>
        <taxon>rosids</taxon>
        <taxon>fabids</taxon>
        <taxon>Fabales</taxon>
        <taxon>Fabaceae</taxon>
        <taxon>Papilionoideae</taxon>
        <taxon>50 kb inversion clade</taxon>
        <taxon>NPAAA clade</taxon>
        <taxon>Hologalegina</taxon>
        <taxon>IRL clade</taxon>
        <taxon>Trifolieae</taxon>
        <taxon>Medicago</taxon>
    </lineage>
</organism>
<dbReference type="EMBL" id="PSQE01000003">
    <property type="protein sequence ID" value="RHN66192.1"/>
    <property type="molecule type" value="Genomic_DNA"/>
</dbReference>
<gene>
    <name evidence="1" type="ORF">MtrunA17_Chr3g0088171</name>
</gene>
<dbReference type="AlphaFoldDB" id="A0A396IKX9"/>
<dbReference type="Gramene" id="rna14128">
    <property type="protein sequence ID" value="RHN66192.1"/>
    <property type="gene ID" value="gene14128"/>
</dbReference>
<protein>
    <submittedName>
        <fullName evidence="1">Uncharacterized protein</fullName>
    </submittedName>
</protein>
<reference evidence="2" key="1">
    <citation type="journal article" date="2018" name="Nat. Plants">
        <title>Whole-genome landscape of Medicago truncatula symbiotic genes.</title>
        <authorList>
            <person name="Pecrix Y."/>
            <person name="Staton S.E."/>
            <person name="Sallet E."/>
            <person name="Lelandais-Briere C."/>
            <person name="Moreau S."/>
            <person name="Carrere S."/>
            <person name="Blein T."/>
            <person name="Jardinaud M.F."/>
            <person name="Latrasse D."/>
            <person name="Zouine M."/>
            <person name="Zahm M."/>
            <person name="Kreplak J."/>
            <person name="Mayjonade B."/>
            <person name="Satge C."/>
            <person name="Perez M."/>
            <person name="Cauet S."/>
            <person name="Marande W."/>
            <person name="Chantry-Darmon C."/>
            <person name="Lopez-Roques C."/>
            <person name="Bouchez O."/>
            <person name="Berard A."/>
            <person name="Debelle F."/>
            <person name="Munos S."/>
            <person name="Bendahmane A."/>
            <person name="Berges H."/>
            <person name="Niebel A."/>
            <person name="Buitink J."/>
            <person name="Frugier F."/>
            <person name="Benhamed M."/>
            <person name="Crespi M."/>
            <person name="Gouzy J."/>
            <person name="Gamas P."/>
        </authorList>
    </citation>
    <scope>NUCLEOTIDE SEQUENCE [LARGE SCALE GENOMIC DNA]</scope>
    <source>
        <strain evidence="2">cv. Jemalong A17</strain>
    </source>
</reference>
<proteinExistence type="predicted"/>
<evidence type="ECO:0000313" key="2">
    <source>
        <dbReference type="Proteomes" id="UP000265566"/>
    </source>
</evidence>